<proteinExistence type="predicted"/>
<reference evidence="2 3" key="1">
    <citation type="submission" date="2019-05" db="EMBL/GenBank/DDBJ databases">
        <title>Another draft genome of Portunus trituberculatus and its Hox gene families provides insights of decapod evolution.</title>
        <authorList>
            <person name="Jeong J.-H."/>
            <person name="Song I."/>
            <person name="Kim S."/>
            <person name="Choi T."/>
            <person name="Kim D."/>
            <person name="Ryu S."/>
            <person name="Kim W."/>
        </authorList>
    </citation>
    <scope>NUCLEOTIDE SEQUENCE [LARGE SCALE GENOMIC DNA]</scope>
    <source>
        <tissue evidence="2">Muscle</tissue>
    </source>
</reference>
<dbReference type="EMBL" id="VSRR010000748">
    <property type="protein sequence ID" value="MPC19193.1"/>
    <property type="molecule type" value="Genomic_DNA"/>
</dbReference>
<dbReference type="Proteomes" id="UP000324222">
    <property type="component" value="Unassembled WGS sequence"/>
</dbReference>
<sequence>MALWQEPENLMVLEGARCNTPEDILKDNYSIVSNSKKRWTHFKVVMEEQQVKLYLLENQDKLFTLNCQGYSASLVTVVPYRSRYGYSSFSDINHPLLLASTLPAMMVVMVTMVIVIVVWFYIKFYCTQDVATEAISCNTQNIPHSPGDMGCPINQTPIGFIHYGSDNGTMVSDSLIRHASKSSLCWPPDLLTQYKDDMRLSDCPTHDESDIDILQLPSFLNNHNNDSNLHWPPDLFTNYDCYNTL</sequence>
<evidence type="ECO:0000313" key="2">
    <source>
        <dbReference type="EMBL" id="MPC19193.1"/>
    </source>
</evidence>
<gene>
    <name evidence="2" type="ORF">E2C01_012102</name>
</gene>
<keyword evidence="3" id="KW-1185">Reference proteome</keyword>
<keyword evidence="1" id="KW-0472">Membrane</keyword>
<feature type="transmembrane region" description="Helical" evidence="1">
    <location>
        <begin position="96"/>
        <end position="122"/>
    </location>
</feature>
<organism evidence="2 3">
    <name type="scientific">Portunus trituberculatus</name>
    <name type="common">Swimming crab</name>
    <name type="synonym">Neptunus trituberculatus</name>
    <dbReference type="NCBI Taxonomy" id="210409"/>
    <lineage>
        <taxon>Eukaryota</taxon>
        <taxon>Metazoa</taxon>
        <taxon>Ecdysozoa</taxon>
        <taxon>Arthropoda</taxon>
        <taxon>Crustacea</taxon>
        <taxon>Multicrustacea</taxon>
        <taxon>Malacostraca</taxon>
        <taxon>Eumalacostraca</taxon>
        <taxon>Eucarida</taxon>
        <taxon>Decapoda</taxon>
        <taxon>Pleocyemata</taxon>
        <taxon>Brachyura</taxon>
        <taxon>Eubrachyura</taxon>
        <taxon>Portunoidea</taxon>
        <taxon>Portunidae</taxon>
        <taxon>Portuninae</taxon>
        <taxon>Portunus</taxon>
    </lineage>
</organism>
<accession>A0A5B7DD23</accession>
<evidence type="ECO:0000256" key="1">
    <source>
        <dbReference type="SAM" id="Phobius"/>
    </source>
</evidence>
<keyword evidence="1" id="KW-0812">Transmembrane</keyword>
<protein>
    <submittedName>
        <fullName evidence="2">Uncharacterized protein</fullName>
    </submittedName>
</protein>
<keyword evidence="1" id="KW-1133">Transmembrane helix</keyword>
<evidence type="ECO:0000313" key="3">
    <source>
        <dbReference type="Proteomes" id="UP000324222"/>
    </source>
</evidence>
<name>A0A5B7DD23_PORTR</name>
<comment type="caution">
    <text evidence="2">The sequence shown here is derived from an EMBL/GenBank/DDBJ whole genome shotgun (WGS) entry which is preliminary data.</text>
</comment>
<dbReference type="AlphaFoldDB" id="A0A5B7DD23"/>